<evidence type="ECO:0000256" key="2">
    <source>
        <dbReference type="ARBA" id="ARBA00022448"/>
    </source>
</evidence>
<evidence type="ECO:0000256" key="5">
    <source>
        <dbReference type="ARBA" id="ARBA00022692"/>
    </source>
</evidence>
<dbReference type="GO" id="GO:0015740">
    <property type="term" value="P:C4-dicarboxylate transport"/>
    <property type="evidence" value="ECO:0007669"/>
    <property type="project" value="TreeGrafter"/>
</dbReference>
<dbReference type="GO" id="GO:0022857">
    <property type="term" value="F:transmembrane transporter activity"/>
    <property type="evidence" value="ECO:0007669"/>
    <property type="project" value="UniProtKB-UniRule"/>
</dbReference>
<evidence type="ECO:0000313" key="11">
    <source>
        <dbReference type="EMBL" id="KPB00441.1"/>
    </source>
</evidence>
<dbReference type="PANTHER" id="PTHR35011:SF2">
    <property type="entry name" value="2,3-DIKETO-L-GULONATE TRAP TRANSPORTER SMALL PERMEASE PROTEIN YIAM"/>
    <property type="match status" value="1"/>
</dbReference>
<evidence type="ECO:0000256" key="7">
    <source>
        <dbReference type="ARBA" id="ARBA00023136"/>
    </source>
</evidence>
<evidence type="ECO:0000256" key="1">
    <source>
        <dbReference type="ARBA" id="ARBA00004429"/>
    </source>
</evidence>
<dbReference type="GO" id="GO:0005886">
    <property type="term" value="C:plasma membrane"/>
    <property type="evidence" value="ECO:0007669"/>
    <property type="project" value="UniProtKB-SubCell"/>
</dbReference>
<comment type="caution">
    <text evidence="11">The sequence shown here is derived from an EMBL/GenBank/DDBJ whole genome shotgun (WGS) entry which is preliminary data.</text>
</comment>
<dbReference type="OrthoDB" id="6116361at2"/>
<keyword evidence="6 9" id="KW-1133">Transmembrane helix</keyword>
<comment type="subcellular location">
    <subcellularLocation>
        <location evidence="1 9">Cell inner membrane</location>
        <topology evidence="1 9">Multi-pass membrane protein</topology>
    </subcellularLocation>
</comment>
<feature type="domain" description="Tripartite ATP-independent periplasmic transporters DctQ component" evidence="10">
    <location>
        <begin position="72"/>
        <end position="204"/>
    </location>
</feature>
<evidence type="ECO:0000313" key="12">
    <source>
        <dbReference type="Proteomes" id="UP000038011"/>
    </source>
</evidence>
<dbReference type="InterPro" id="IPR055348">
    <property type="entry name" value="DctQ"/>
</dbReference>
<keyword evidence="4 9" id="KW-0997">Cell inner membrane</keyword>
<comment type="function">
    <text evidence="9">Part of the tripartite ATP-independent periplasmic (TRAP) transport system.</text>
</comment>
<comment type="caution">
    <text evidence="9">Lacks conserved residue(s) required for the propagation of feature annotation.</text>
</comment>
<comment type="subunit">
    <text evidence="9">The complex comprises the extracytoplasmic solute receptor protein and the two transmembrane proteins.</text>
</comment>
<dbReference type="InterPro" id="IPR007387">
    <property type="entry name" value="TRAP_DctQ"/>
</dbReference>
<feature type="transmembrane region" description="Helical" evidence="9">
    <location>
        <begin position="30"/>
        <end position="52"/>
    </location>
</feature>
<dbReference type="EMBL" id="JXMU01000022">
    <property type="protein sequence ID" value="KPB00441.1"/>
    <property type="molecule type" value="Genomic_DNA"/>
</dbReference>
<dbReference type="AlphaFoldDB" id="A0A0N0VL48"/>
<dbReference type="Proteomes" id="UP000038011">
    <property type="component" value="Unassembled WGS sequence"/>
</dbReference>
<keyword evidence="3" id="KW-1003">Cell membrane</keyword>
<gene>
    <name evidence="11" type="ORF">SU32_13985</name>
</gene>
<proteinExistence type="inferred from homology"/>
<feature type="transmembrane region" description="Helical" evidence="9">
    <location>
        <begin position="178"/>
        <end position="196"/>
    </location>
</feature>
<evidence type="ECO:0000259" key="10">
    <source>
        <dbReference type="Pfam" id="PF04290"/>
    </source>
</evidence>
<dbReference type="STRING" id="1514904.SU32_13985"/>
<keyword evidence="5 9" id="KW-0812">Transmembrane</keyword>
<evidence type="ECO:0000256" key="6">
    <source>
        <dbReference type="ARBA" id="ARBA00022989"/>
    </source>
</evidence>
<keyword evidence="12" id="KW-1185">Reference proteome</keyword>
<dbReference type="PANTHER" id="PTHR35011">
    <property type="entry name" value="2,3-DIKETO-L-GULONATE TRAP TRANSPORTER SMALL PERMEASE PROTEIN YIAM"/>
    <property type="match status" value="1"/>
</dbReference>
<sequence length="222" mass="25367">MSIWVEAGDVISSFTTLDPWEMRQAFNMNGAWLVFTVLTAIGAFLTLALYRAVPWIDRNLERSIIVYTYLLIAIIIFAGVIQRFVLYGQPPWSTTIPPMLFMIMAWYGCSYNVRLRTHLAFGEFRSTMPRNLQMACLVLDFILWFGFCVIIVTTTARMTVNSADNFQIVLGTDNIKQWWFVVTIPIAFTLMAGRVLENLLEDVRNYRSGKPLIEQAVIGADV</sequence>
<dbReference type="PATRIC" id="fig|1514904.3.peg.1931"/>
<evidence type="ECO:0000256" key="8">
    <source>
        <dbReference type="ARBA" id="ARBA00038436"/>
    </source>
</evidence>
<organism evidence="11 12">
    <name type="scientific">Ahrensia marina</name>
    <dbReference type="NCBI Taxonomy" id="1514904"/>
    <lineage>
        <taxon>Bacteria</taxon>
        <taxon>Pseudomonadati</taxon>
        <taxon>Pseudomonadota</taxon>
        <taxon>Alphaproteobacteria</taxon>
        <taxon>Hyphomicrobiales</taxon>
        <taxon>Ahrensiaceae</taxon>
        <taxon>Ahrensia</taxon>
    </lineage>
</organism>
<dbReference type="Pfam" id="PF04290">
    <property type="entry name" value="DctQ"/>
    <property type="match status" value="1"/>
</dbReference>
<protein>
    <recommendedName>
        <fullName evidence="9">TRAP transporter small permease protein</fullName>
    </recommendedName>
</protein>
<feature type="transmembrane region" description="Helical" evidence="9">
    <location>
        <begin position="96"/>
        <end position="113"/>
    </location>
</feature>
<evidence type="ECO:0000256" key="4">
    <source>
        <dbReference type="ARBA" id="ARBA00022519"/>
    </source>
</evidence>
<evidence type="ECO:0000256" key="3">
    <source>
        <dbReference type="ARBA" id="ARBA00022475"/>
    </source>
</evidence>
<feature type="transmembrane region" description="Helical" evidence="9">
    <location>
        <begin position="134"/>
        <end position="158"/>
    </location>
</feature>
<reference evidence="11 12" key="1">
    <citation type="submission" date="2015-01" db="EMBL/GenBank/DDBJ databases">
        <title>Ahrensia donghaiensis sp. nov., a novel dimethylsulphoniopropionate-cleavage bacterium isolated from seawater and emended descriptions of the genus Ahrensia and Ahrensia kielensis.</title>
        <authorList>
            <person name="Liu J."/>
        </authorList>
    </citation>
    <scope>NUCLEOTIDE SEQUENCE [LARGE SCALE GENOMIC DNA]</scope>
    <source>
        <strain evidence="11 12">LZD062</strain>
    </source>
</reference>
<name>A0A0N0VL48_9HYPH</name>
<accession>A0A0N0VL48</accession>
<feature type="transmembrane region" description="Helical" evidence="9">
    <location>
        <begin position="64"/>
        <end position="84"/>
    </location>
</feature>
<keyword evidence="7 9" id="KW-0472">Membrane</keyword>
<dbReference type="RefSeq" id="WP_053999994.1">
    <property type="nucleotide sequence ID" value="NZ_JXMU01000022.1"/>
</dbReference>
<comment type="similarity">
    <text evidence="8 9">Belongs to the TRAP transporter small permease family.</text>
</comment>
<keyword evidence="2 9" id="KW-0813">Transport</keyword>
<evidence type="ECO:0000256" key="9">
    <source>
        <dbReference type="RuleBase" id="RU369079"/>
    </source>
</evidence>